<evidence type="ECO:0000313" key="13">
    <source>
        <dbReference type="Proteomes" id="UP001236239"/>
    </source>
</evidence>
<dbReference type="Pfam" id="PF00474">
    <property type="entry name" value="SSF"/>
    <property type="match status" value="1"/>
</dbReference>
<feature type="transmembrane region" description="Helical" evidence="11">
    <location>
        <begin position="6"/>
        <end position="24"/>
    </location>
</feature>
<keyword evidence="9" id="KW-0915">Sodium</keyword>
<dbReference type="NCBIfam" id="TIGR00813">
    <property type="entry name" value="sss"/>
    <property type="match status" value="1"/>
</dbReference>
<dbReference type="PANTHER" id="PTHR48086">
    <property type="entry name" value="SODIUM/PROLINE SYMPORTER-RELATED"/>
    <property type="match status" value="1"/>
</dbReference>
<feature type="transmembrane region" description="Helical" evidence="11">
    <location>
        <begin position="75"/>
        <end position="94"/>
    </location>
</feature>
<evidence type="ECO:0000256" key="10">
    <source>
        <dbReference type="RuleBase" id="RU362091"/>
    </source>
</evidence>
<evidence type="ECO:0000256" key="5">
    <source>
        <dbReference type="ARBA" id="ARBA00022692"/>
    </source>
</evidence>
<dbReference type="InterPro" id="IPR050277">
    <property type="entry name" value="Sodium:Solute_Symporter"/>
</dbReference>
<feature type="transmembrane region" description="Helical" evidence="11">
    <location>
        <begin position="156"/>
        <end position="178"/>
    </location>
</feature>
<evidence type="ECO:0000256" key="6">
    <source>
        <dbReference type="ARBA" id="ARBA00022847"/>
    </source>
</evidence>
<keyword evidence="3" id="KW-0813">Transport</keyword>
<protein>
    <submittedName>
        <fullName evidence="12">Sodium/pantothenate symporter</fullName>
    </submittedName>
</protein>
<dbReference type="RefSeq" id="WP_306374167.1">
    <property type="nucleotide sequence ID" value="NZ_JASAYK010000003.1"/>
</dbReference>
<dbReference type="Gene3D" id="1.20.1730.10">
    <property type="entry name" value="Sodium/glucose cotransporter"/>
    <property type="match status" value="1"/>
</dbReference>
<keyword evidence="9" id="KW-0406">Ion transport</keyword>
<dbReference type="NCBIfam" id="TIGR02119">
    <property type="entry name" value="panF"/>
    <property type="match status" value="1"/>
</dbReference>
<evidence type="ECO:0000256" key="9">
    <source>
        <dbReference type="ARBA" id="ARBA00023201"/>
    </source>
</evidence>
<keyword evidence="8 11" id="KW-0472">Membrane</keyword>
<gene>
    <name evidence="12" type="primary">panF</name>
    <name evidence="12" type="ORF">QJU93_04970</name>
</gene>
<dbReference type="Proteomes" id="UP001236239">
    <property type="component" value="Unassembled WGS sequence"/>
</dbReference>
<dbReference type="CDD" id="cd10327">
    <property type="entry name" value="SLC5sbd_PanF"/>
    <property type="match status" value="1"/>
</dbReference>
<evidence type="ECO:0000313" key="12">
    <source>
        <dbReference type="EMBL" id="MDP8172704.1"/>
    </source>
</evidence>
<keyword evidence="7 11" id="KW-1133">Transmembrane helix</keyword>
<feature type="transmembrane region" description="Helical" evidence="11">
    <location>
        <begin position="425"/>
        <end position="447"/>
    </location>
</feature>
<dbReference type="InterPro" id="IPR001734">
    <property type="entry name" value="Na/solute_symporter"/>
</dbReference>
<sequence length="492" mass="53458">MNLDMLLPLIVYLLFVFGVAFYAYQKRKGQSFLNEYYVGSRAMSGFVLAMTSAATYVGASSFIGGPGAAYKFGLGWVLLAMIQVPVVILTLGAFGKRLAILARKTNSVTINDLLYARYQNRFVVWIASFSLLISFFAMMTVQFFGAGRLLETTLGIPYQTAILIFAMTVGVYTFIGGFRAVVLTDTIQGVVMIVGTTLLLGGVIYATGGIESAIATLESIDPNLITPYGIDARPLDFTFMLSFWMLVCFGIIGLPPLIVRSMAYKDSKALHQGIIIGTVVVSFLMLGMHLSGVLGRALDPTLTVSDKIIPTLMLQVMPPVVAGVFLAAPMAAIMSSIDSMLIQASSTLIKDLYIAIKPEAIKNEQKIKRLSTLTTLIFTILLIIAALNPPEMLIWLNLNALGGLEATFFWVILLGFLWKNANATGAIFSMIGGLTSYGIIVITGIKFWSFHSIIPATLIGLIAFLLGNYIQSRKDKMSTDLKSNNSLTDNTH</sequence>
<feature type="transmembrane region" description="Helical" evidence="11">
    <location>
        <begin position="237"/>
        <end position="258"/>
    </location>
</feature>
<feature type="transmembrane region" description="Helical" evidence="11">
    <location>
        <begin position="270"/>
        <end position="292"/>
    </location>
</feature>
<evidence type="ECO:0000256" key="7">
    <source>
        <dbReference type="ARBA" id="ARBA00022989"/>
    </source>
</evidence>
<feature type="transmembrane region" description="Helical" evidence="11">
    <location>
        <begin position="190"/>
        <end position="217"/>
    </location>
</feature>
<evidence type="ECO:0000256" key="11">
    <source>
        <dbReference type="SAM" id="Phobius"/>
    </source>
</evidence>
<keyword evidence="5 11" id="KW-0812">Transmembrane</keyword>
<evidence type="ECO:0000256" key="1">
    <source>
        <dbReference type="ARBA" id="ARBA00004141"/>
    </source>
</evidence>
<feature type="transmembrane region" description="Helical" evidence="11">
    <location>
        <begin position="122"/>
        <end position="144"/>
    </location>
</feature>
<evidence type="ECO:0000256" key="8">
    <source>
        <dbReference type="ARBA" id="ARBA00023136"/>
    </source>
</evidence>
<dbReference type="PROSITE" id="PS00456">
    <property type="entry name" value="NA_SOLUT_SYMP_1"/>
    <property type="match status" value="1"/>
</dbReference>
<feature type="transmembrane region" description="Helical" evidence="11">
    <location>
        <begin position="370"/>
        <end position="387"/>
    </location>
</feature>
<feature type="transmembrane region" description="Helical" evidence="11">
    <location>
        <begin position="393"/>
        <end position="418"/>
    </location>
</feature>
<keyword evidence="9" id="KW-0739">Sodium transport</keyword>
<keyword evidence="4" id="KW-1003">Cell membrane</keyword>
<evidence type="ECO:0000256" key="3">
    <source>
        <dbReference type="ARBA" id="ARBA00022448"/>
    </source>
</evidence>
<dbReference type="GO" id="GO:0015081">
    <property type="term" value="F:sodium ion transmembrane transporter activity"/>
    <property type="evidence" value="ECO:0007669"/>
    <property type="project" value="InterPro"/>
</dbReference>
<dbReference type="PROSITE" id="PS50283">
    <property type="entry name" value="NA_SOLUT_SYMP_3"/>
    <property type="match status" value="1"/>
</dbReference>
<organism evidence="12 13">
    <name type="scientific">Phocoenobacter skyensis</name>
    <dbReference type="NCBI Taxonomy" id="97481"/>
    <lineage>
        <taxon>Bacteria</taxon>
        <taxon>Pseudomonadati</taxon>
        <taxon>Pseudomonadota</taxon>
        <taxon>Gammaproteobacteria</taxon>
        <taxon>Pasteurellales</taxon>
        <taxon>Pasteurellaceae</taxon>
        <taxon>Phocoenobacter</taxon>
    </lineage>
</organism>
<keyword evidence="6" id="KW-0769">Symport</keyword>
<name>A0AAJ6N9I5_9PAST</name>
<proteinExistence type="inferred from homology"/>
<evidence type="ECO:0000256" key="2">
    <source>
        <dbReference type="ARBA" id="ARBA00006434"/>
    </source>
</evidence>
<comment type="subcellular location">
    <subcellularLocation>
        <location evidence="1">Membrane</location>
        <topology evidence="1">Multi-pass membrane protein</topology>
    </subcellularLocation>
</comment>
<dbReference type="GO" id="GO:0036376">
    <property type="term" value="P:sodium ion export across plasma membrane"/>
    <property type="evidence" value="ECO:0007669"/>
    <property type="project" value="InterPro"/>
</dbReference>
<feature type="transmembrane region" description="Helical" evidence="11">
    <location>
        <begin position="453"/>
        <end position="470"/>
    </location>
</feature>
<evidence type="ECO:0000256" key="4">
    <source>
        <dbReference type="ARBA" id="ARBA00022475"/>
    </source>
</evidence>
<dbReference type="PANTHER" id="PTHR48086:SF4">
    <property type="entry name" value="SODIUM_PANTOTHENATE SYMPORTER"/>
    <property type="match status" value="1"/>
</dbReference>
<reference evidence="12" key="1">
    <citation type="journal article" date="2023" name="Front. Microbiol.">
        <title>Phylogeography and host specificity of Pasteurellaceae pathogenic to sea-farmed fish in the north-east Atlantic.</title>
        <authorList>
            <person name="Gulla S."/>
            <person name="Colquhoun D.J."/>
            <person name="Olsen A.B."/>
            <person name="Spilsberg B."/>
            <person name="Lagesen K."/>
            <person name="Aakesson C.P."/>
            <person name="Strom S."/>
            <person name="Manji F."/>
            <person name="Birkbeck T.H."/>
            <person name="Nilsen H.K."/>
        </authorList>
    </citation>
    <scope>NUCLEOTIDE SEQUENCE</scope>
    <source>
        <strain evidence="12">TW16_20</strain>
    </source>
</reference>
<dbReference type="GO" id="GO:0015233">
    <property type="term" value="F:pantothenate transmembrane transporter activity"/>
    <property type="evidence" value="ECO:0007669"/>
    <property type="project" value="InterPro"/>
</dbReference>
<comment type="similarity">
    <text evidence="2 10">Belongs to the sodium:solute symporter (SSF) (TC 2.A.21) family.</text>
</comment>
<dbReference type="GO" id="GO:0005886">
    <property type="term" value="C:plasma membrane"/>
    <property type="evidence" value="ECO:0007669"/>
    <property type="project" value="TreeGrafter"/>
</dbReference>
<dbReference type="InterPro" id="IPR038377">
    <property type="entry name" value="Na/Glc_symporter_sf"/>
</dbReference>
<dbReference type="AlphaFoldDB" id="A0AAJ6N9I5"/>
<accession>A0AAJ6N9I5</accession>
<dbReference type="InterPro" id="IPR011849">
    <property type="entry name" value="Na/pantothenate_symporter"/>
</dbReference>
<feature type="transmembrane region" description="Helical" evidence="11">
    <location>
        <begin position="312"/>
        <end position="333"/>
    </location>
</feature>
<dbReference type="GO" id="GO:0015293">
    <property type="term" value="F:symporter activity"/>
    <property type="evidence" value="ECO:0007669"/>
    <property type="project" value="UniProtKB-KW"/>
</dbReference>
<feature type="transmembrane region" description="Helical" evidence="11">
    <location>
        <begin position="45"/>
        <end position="63"/>
    </location>
</feature>
<dbReference type="EMBL" id="JASAYQ010000006">
    <property type="protein sequence ID" value="MDP8172704.1"/>
    <property type="molecule type" value="Genomic_DNA"/>
</dbReference>
<dbReference type="InterPro" id="IPR018212">
    <property type="entry name" value="Na/solute_symporter_CS"/>
</dbReference>
<comment type="caution">
    <text evidence="12">The sequence shown here is derived from an EMBL/GenBank/DDBJ whole genome shotgun (WGS) entry which is preliminary data.</text>
</comment>